<dbReference type="EMBL" id="RXHU01000032">
    <property type="protein sequence ID" value="RTE09477.1"/>
    <property type="molecule type" value="Genomic_DNA"/>
</dbReference>
<dbReference type="PROSITE" id="PS51197">
    <property type="entry name" value="HTH_RRF2_2"/>
    <property type="match status" value="1"/>
</dbReference>
<proteinExistence type="predicted"/>
<organism evidence="1 2">
    <name type="scientific">Paenibacillus whitsoniae</name>
    <dbReference type="NCBI Taxonomy" id="2496558"/>
    <lineage>
        <taxon>Bacteria</taxon>
        <taxon>Bacillati</taxon>
        <taxon>Bacillota</taxon>
        <taxon>Bacilli</taxon>
        <taxon>Bacillales</taxon>
        <taxon>Paenibacillaceae</taxon>
        <taxon>Paenibacillus</taxon>
    </lineage>
</organism>
<dbReference type="GO" id="GO:0005829">
    <property type="term" value="C:cytosol"/>
    <property type="evidence" value="ECO:0007669"/>
    <property type="project" value="TreeGrafter"/>
</dbReference>
<dbReference type="InterPro" id="IPR000944">
    <property type="entry name" value="Tscrpt_reg_Rrf2"/>
</dbReference>
<dbReference type="AlphaFoldDB" id="A0A3S0BVS7"/>
<dbReference type="OrthoDB" id="32510at2"/>
<name>A0A3S0BVS7_9BACL</name>
<evidence type="ECO:0000313" key="1">
    <source>
        <dbReference type="EMBL" id="RTE09477.1"/>
    </source>
</evidence>
<dbReference type="PANTHER" id="PTHR33221:SF15">
    <property type="entry name" value="HTH-TYPE TRANSCRIPTIONAL REGULATOR YWGB-RELATED"/>
    <property type="match status" value="1"/>
</dbReference>
<gene>
    <name evidence="1" type="ORF">EJQ19_11925</name>
</gene>
<evidence type="ECO:0000313" key="2">
    <source>
        <dbReference type="Proteomes" id="UP000276128"/>
    </source>
</evidence>
<dbReference type="RefSeq" id="WP_126141450.1">
    <property type="nucleotide sequence ID" value="NZ_RXHU01000032.1"/>
</dbReference>
<dbReference type="InterPro" id="IPR036388">
    <property type="entry name" value="WH-like_DNA-bd_sf"/>
</dbReference>
<dbReference type="SUPFAM" id="SSF46785">
    <property type="entry name" value="Winged helix' DNA-binding domain"/>
    <property type="match status" value="1"/>
</dbReference>
<keyword evidence="2" id="KW-1185">Reference proteome</keyword>
<dbReference type="InterPro" id="IPR036390">
    <property type="entry name" value="WH_DNA-bd_sf"/>
</dbReference>
<dbReference type="PANTHER" id="PTHR33221">
    <property type="entry name" value="WINGED HELIX-TURN-HELIX TRANSCRIPTIONAL REGULATOR, RRF2 FAMILY"/>
    <property type="match status" value="1"/>
</dbReference>
<accession>A0A3S0BVS7</accession>
<reference evidence="1 2" key="1">
    <citation type="submission" date="2018-12" db="EMBL/GenBank/DDBJ databases">
        <title>Bacillus ochoae sp. nov., Paenibacillus whitsoniae sp. nov., Paenibacillus spiritus sp. nov. Isolated from the Mars Exploration Rover during spacecraft assembly.</title>
        <authorList>
            <person name="Seuylemezian A."/>
            <person name="Vaishampayan P."/>
        </authorList>
    </citation>
    <scope>NUCLEOTIDE SEQUENCE [LARGE SCALE GENOMIC DNA]</scope>
    <source>
        <strain evidence="1 2">MER 54</strain>
    </source>
</reference>
<dbReference type="Proteomes" id="UP000276128">
    <property type="component" value="Unassembled WGS sequence"/>
</dbReference>
<dbReference type="Gene3D" id="1.10.10.10">
    <property type="entry name" value="Winged helix-like DNA-binding domain superfamily/Winged helix DNA-binding domain"/>
    <property type="match status" value="1"/>
</dbReference>
<dbReference type="Pfam" id="PF02082">
    <property type="entry name" value="Rrf2"/>
    <property type="match status" value="1"/>
</dbReference>
<dbReference type="GO" id="GO:0003700">
    <property type="term" value="F:DNA-binding transcription factor activity"/>
    <property type="evidence" value="ECO:0007669"/>
    <property type="project" value="TreeGrafter"/>
</dbReference>
<comment type="caution">
    <text evidence="1">The sequence shown here is derived from an EMBL/GenBank/DDBJ whole genome shotgun (WGS) entry which is preliminary data.</text>
</comment>
<protein>
    <submittedName>
        <fullName evidence="1">Rrf2 family transcriptional regulator</fullName>
    </submittedName>
</protein>
<sequence length="148" mass="16243">MHLKKKNNTVTPSAFGLAIQGLVLLSISDKVLSSKEIASMMKSGTTFMRRVIGQLVRANLVEAREGRDGGYLLAKPASSITVADVYRALQMYNPLGSGMVDSTLDCERGASVRNLFQELSSQVEESTLHVFKQYTIEQIAAEVFKNEV</sequence>